<dbReference type="GeneID" id="19488024"/>
<dbReference type="OrthoDB" id="5682at10239"/>
<dbReference type="Proteomes" id="UP000019740">
    <property type="component" value="Segment"/>
</dbReference>
<evidence type="ECO:0000313" key="2">
    <source>
        <dbReference type="EMBL" id="CDI66640.1"/>
    </source>
</evidence>
<dbReference type="Pfam" id="PF02498">
    <property type="entry name" value="Bro-N"/>
    <property type="match status" value="1"/>
</dbReference>
<keyword evidence="3" id="KW-1185">Reference proteome</keyword>
<accession>X5JAW1</accession>
<dbReference type="KEGG" id="vg:19488024"/>
<dbReference type="SMART" id="SM01040">
    <property type="entry name" value="Bro-N"/>
    <property type="match status" value="1"/>
</dbReference>
<protein>
    <submittedName>
        <fullName evidence="2">Putative anti-repressor protein</fullName>
    </submittedName>
</protein>
<evidence type="ECO:0000259" key="1">
    <source>
        <dbReference type="PROSITE" id="PS51750"/>
    </source>
</evidence>
<sequence>MENLIVKEFNGSQIYTFMWNDKPCWIAKQIVELFGYADATVTINQCVEAEAFENGLEFEVLIKEDLKRFKNIVNEVTKNTLVSSNIINKHAPNLTIFYEDGLYGFLQYTDKPIGVQFRKWLRREVLPSIRQTGAYITNNANPEKLREKASEIEKLQLAYNSTFMLKELLDDAGFDNKSKLLTAKTLYKKAGIDLPIEIDEEEHYFDTKQIASKLKIYSKSNKPAQMAVCEIIKKIKIEDSEVKGVWETNGSWTGTVNKYTESVIDKISKWIEENNRPTKIQGEKKNYHVVYKQAM</sequence>
<gene>
    <name evidence="2" type="primary">CDHM1_gp20</name>
</gene>
<organism evidence="2 3">
    <name type="scientific">Clostridium phage CDMH1</name>
    <dbReference type="NCBI Taxonomy" id="1411095"/>
    <lineage>
        <taxon>Viruses</taxon>
        <taxon>Duplodnaviria</taxon>
        <taxon>Heunggongvirae</taxon>
        <taxon>Uroviricota</taxon>
        <taxon>Caudoviricetes</taxon>
        <taxon>Yongloolinvirus</taxon>
        <taxon>Yongloolinvirus CDMH1</taxon>
    </lineage>
</organism>
<reference evidence="2 3" key="1">
    <citation type="submission" date="2013-10" db="EMBL/GenBank/DDBJ databases">
        <authorList>
            <person name="Hargreaves K."/>
        </authorList>
    </citation>
    <scope>NUCLEOTIDE SEQUENCE [LARGE SCALE GENOMIC DNA]</scope>
</reference>
<proteinExistence type="predicted"/>
<feature type="domain" description="Bro-N" evidence="1">
    <location>
        <begin position="1"/>
        <end position="133"/>
    </location>
</feature>
<reference evidence="2 3" key="2">
    <citation type="submission" date="2014-03" db="EMBL/GenBank/DDBJ databases">
        <title>What does the talking?: Quorum sensing signalling genes discovered in a bacteriophage genome.</title>
        <authorList>
            <person name="Hargreaves K.R."/>
            <person name="Kropinski A.M."/>
            <person name="Clokie M.R.J."/>
        </authorList>
    </citation>
    <scope>NUCLEOTIDE SEQUENCE [LARGE SCALE GENOMIC DNA]</scope>
</reference>
<evidence type="ECO:0000313" key="3">
    <source>
        <dbReference type="Proteomes" id="UP000019740"/>
    </source>
</evidence>
<dbReference type="RefSeq" id="YP_009032162.1">
    <property type="nucleotide sequence ID" value="NC_024144.1"/>
</dbReference>
<dbReference type="InterPro" id="IPR003497">
    <property type="entry name" value="BRO_N_domain"/>
</dbReference>
<dbReference type="PROSITE" id="PS51750">
    <property type="entry name" value="BRO_N"/>
    <property type="match status" value="1"/>
</dbReference>
<name>X5JAW1_9CAUD</name>
<dbReference type="EMBL" id="HG531805">
    <property type="protein sequence ID" value="CDI66640.1"/>
    <property type="molecule type" value="Genomic_DNA"/>
</dbReference>